<feature type="compositionally biased region" description="Polar residues" evidence="3">
    <location>
        <begin position="370"/>
        <end position="385"/>
    </location>
</feature>
<dbReference type="KEGG" id="dpp:DICPUDRAFT_86687"/>
<evidence type="ECO:0000256" key="3">
    <source>
        <dbReference type="SAM" id="MobiDB-lite"/>
    </source>
</evidence>
<dbReference type="FunCoup" id="F0ZDA3">
    <property type="interactions" value="937"/>
</dbReference>
<evidence type="ECO:0000256" key="2">
    <source>
        <dbReference type="PROSITE-ProRule" id="PRU00024"/>
    </source>
</evidence>
<evidence type="ECO:0000259" key="4">
    <source>
        <dbReference type="PROSITE" id="PS50089"/>
    </source>
</evidence>
<reference evidence="7" key="1">
    <citation type="journal article" date="2011" name="Genome Biol.">
        <title>Comparative genomics of the social amoebae Dictyostelium discoideum and Dictyostelium purpureum.</title>
        <authorList>
            <consortium name="US DOE Joint Genome Institute (JGI-PGF)"/>
            <person name="Sucgang R."/>
            <person name="Kuo A."/>
            <person name="Tian X."/>
            <person name="Salerno W."/>
            <person name="Parikh A."/>
            <person name="Feasley C.L."/>
            <person name="Dalin E."/>
            <person name="Tu H."/>
            <person name="Huang E."/>
            <person name="Barry K."/>
            <person name="Lindquist E."/>
            <person name="Shapiro H."/>
            <person name="Bruce D."/>
            <person name="Schmutz J."/>
            <person name="Salamov A."/>
            <person name="Fey P."/>
            <person name="Gaudet P."/>
            <person name="Anjard C."/>
            <person name="Babu M.M."/>
            <person name="Basu S."/>
            <person name="Bushmanova Y."/>
            <person name="van der Wel H."/>
            <person name="Katoh-Kurasawa M."/>
            <person name="Dinh C."/>
            <person name="Coutinho P.M."/>
            <person name="Saito T."/>
            <person name="Elias M."/>
            <person name="Schaap P."/>
            <person name="Kay R.R."/>
            <person name="Henrissat B."/>
            <person name="Eichinger L."/>
            <person name="Rivero F."/>
            <person name="Putnam N.H."/>
            <person name="West C.M."/>
            <person name="Loomis W.F."/>
            <person name="Chisholm R.L."/>
            <person name="Shaulsky G."/>
            <person name="Strassmann J.E."/>
            <person name="Queller D.C."/>
            <person name="Kuspa A."/>
            <person name="Grigoriev I.V."/>
        </authorList>
    </citation>
    <scope>NUCLEOTIDE SEQUENCE [LARGE SCALE GENOMIC DNA]</scope>
    <source>
        <strain evidence="7">QSDP1</strain>
    </source>
</reference>
<dbReference type="InterPro" id="IPR001841">
    <property type="entry name" value="Znf_RING"/>
</dbReference>
<name>F0ZDA3_DICPU</name>
<dbReference type="PANTHER" id="PTHR32031">
    <property type="entry name" value="FNIP REPEAT-CONTAINING PROTEIN-RELATED-RELATED"/>
    <property type="match status" value="1"/>
</dbReference>
<organism evidence="6 7">
    <name type="scientific">Dictyostelium purpureum</name>
    <name type="common">Slime mold</name>
    <dbReference type="NCBI Taxonomy" id="5786"/>
    <lineage>
        <taxon>Eukaryota</taxon>
        <taxon>Amoebozoa</taxon>
        <taxon>Evosea</taxon>
        <taxon>Eumycetozoa</taxon>
        <taxon>Dictyostelia</taxon>
        <taxon>Dictyosteliales</taxon>
        <taxon>Dictyosteliaceae</taxon>
        <taxon>Dictyostelium</taxon>
    </lineage>
</organism>
<dbReference type="PROSITE" id="PS50119">
    <property type="entry name" value="ZF_BBOX"/>
    <property type="match status" value="1"/>
</dbReference>
<keyword evidence="2" id="KW-0863">Zinc-finger</keyword>
<evidence type="ECO:0000313" key="7">
    <source>
        <dbReference type="Proteomes" id="UP000001064"/>
    </source>
</evidence>
<proteinExistence type="predicted"/>
<dbReference type="VEuPathDB" id="AmoebaDB:DICPUDRAFT_86687"/>
<dbReference type="PROSITE" id="PS50089">
    <property type="entry name" value="ZF_RING_2"/>
    <property type="match status" value="1"/>
</dbReference>
<evidence type="ECO:0008006" key="8">
    <source>
        <dbReference type="Google" id="ProtNLM"/>
    </source>
</evidence>
<keyword evidence="7" id="KW-1185">Reference proteome</keyword>
<dbReference type="Gene3D" id="3.30.40.10">
    <property type="entry name" value="Zinc/RING finger domain, C3HC4 (zinc finger)"/>
    <property type="match status" value="1"/>
</dbReference>
<dbReference type="SUPFAM" id="SSF57850">
    <property type="entry name" value="RING/U-box"/>
    <property type="match status" value="1"/>
</dbReference>
<dbReference type="InterPro" id="IPR013083">
    <property type="entry name" value="Znf_RING/FYVE/PHD"/>
</dbReference>
<dbReference type="OMA" id="IGNNERY"/>
<dbReference type="SMART" id="SM00336">
    <property type="entry name" value="BBOX"/>
    <property type="match status" value="1"/>
</dbReference>
<dbReference type="GeneID" id="10502854"/>
<dbReference type="GO" id="GO:0008270">
    <property type="term" value="F:zinc ion binding"/>
    <property type="evidence" value="ECO:0007669"/>
    <property type="project" value="UniProtKB-KW"/>
</dbReference>
<dbReference type="RefSeq" id="XP_003285379.1">
    <property type="nucleotide sequence ID" value="XM_003285331.1"/>
</dbReference>
<sequence length="748" mass="83692">MSEIQNCELCNTIFEKPQSLSCGDTLCLNCVNSEKKKQGELWKCPLCKEEVTVHFLNKKLNLIVEDFKKKQCKIHKKQHIIAICQDCQCLVCKECTTSFNHRGHIFGTITEQQFNEIYKQFGKEQFQHLLNYKKDILERKERVISNFEKAKQENKQQIELVQATFSDLVQFILSAQEEIENSINKTMEVNQLSFTKLSSLVDDVEKVVGSIIGNNERYFKSNLESQQTEERKAEEELDLEIKKIFENEGYISIIEDFTEANNLLKYQSNINPDDFIKSNLLVNSKEINQLKDLVVSVCLFKKQLPQPLPPPVRRTTIAISSGNSVNSGLMNSLSPRGAQNEKLFNRNCGSAVYSKNVSIQSFIEEEPLSFDQSSSFKTPPSYSNEKNNHYSPIKKSISSCSLNSNSSGEEIANTIQSLPTVNTPNLTPPKQKTSPSLATLDTKASLGVINKMTKDQSNDSTVFLWNVVDEIPENVNSICVTSTQKVIPIGSIPPTVTSLMFSGYNQPIIEGSLVNSITLLHFGHDFNFDIKPNMIPSSVLSLHLGNRFNKILAPDVIPSSVTELNLGESFNQPLFVDSIPTSVTSLSLGGQFNQKITQANVLPYSILSLKFSHEFNQALSPGVIPQGVAVLEFGYNFNQLLLPNVLPKTVHTLIFGYLYNQSLAPNVIPPSVTSLSFGYFFNQPIKSSGIIPSSIQSISFGSGFRQSLTKHMFPKQIKSVLLPDHYIGKSEISVIPSTALISYKPKDF</sequence>
<dbReference type="CDD" id="cd19756">
    <property type="entry name" value="Bbox2"/>
    <property type="match status" value="1"/>
</dbReference>
<dbReference type="InterPro" id="IPR000315">
    <property type="entry name" value="Znf_B-box"/>
</dbReference>
<dbReference type="eggNOG" id="KOG2177">
    <property type="taxonomic scope" value="Eukaryota"/>
</dbReference>
<dbReference type="EMBL" id="GL870984">
    <property type="protein sequence ID" value="EGC38072.1"/>
    <property type="molecule type" value="Genomic_DNA"/>
</dbReference>
<accession>F0ZDA3</accession>
<dbReference type="SUPFAM" id="SSF57845">
    <property type="entry name" value="B-box zinc-binding domain"/>
    <property type="match status" value="1"/>
</dbReference>
<dbReference type="PANTHER" id="PTHR32031:SF47">
    <property type="entry name" value="B BOX-TYPE DOMAIN-CONTAINING PROTEIN-RELATED"/>
    <property type="match status" value="1"/>
</dbReference>
<feature type="domain" description="RING-type" evidence="4">
    <location>
        <begin position="7"/>
        <end position="48"/>
    </location>
</feature>
<evidence type="ECO:0000313" key="6">
    <source>
        <dbReference type="EMBL" id="EGC38072.1"/>
    </source>
</evidence>
<dbReference type="InterPro" id="IPR052697">
    <property type="entry name" value="FNIP_repeat"/>
</dbReference>
<feature type="region of interest" description="Disordered" evidence="3">
    <location>
        <begin position="370"/>
        <end position="390"/>
    </location>
</feature>
<keyword evidence="2" id="KW-0862">Zinc</keyword>
<dbReference type="Pfam" id="PF05725">
    <property type="entry name" value="FNIP"/>
    <property type="match status" value="4"/>
</dbReference>
<dbReference type="InParanoid" id="F0ZDA3"/>
<evidence type="ECO:0000259" key="5">
    <source>
        <dbReference type="PROSITE" id="PS50119"/>
    </source>
</evidence>
<gene>
    <name evidence="6" type="ORF">DICPUDRAFT_86687</name>
</gene>
<dbReference type="AlphaFoldDB" id="F0ZDA3"/>
<evidence type="ECO:0000256" key="1">
    <source>
        <dbReference type="ARBA" id="ARBA00022723"/>
    </source>
</evidence>
<dbReference type="Proteomes" id="UP000001064">
    <property type="component" value="Unassembled WGS sequence"/>
</dbReference>
<dbReference type="InterPro" id="IPR008615">
    <property type="entry name" value="FNIP"/>
</dbReference>
<dbReference type="OrthoDB" id="264917at2759"/>
<dbReference type="Pfam" id="PF00643">
    <property type="entry name" value="zf-B_box"/>
    <property type="match status" value="1"/>
</dbReference>
<dbReference type="Gene3D" id="3.30.160.60">
    <property type="entry name" value="Classic Zinc Finger"/>
    <property type="match status" value="1"/>
</dbReference>
<keyword evidence="1" id="KW-0479">Metal-binding</keyword>
<protein>
    <recommendedName>
        <fullName evidence="8">B box-type domain-containing protein</fullName>
    </recommendedName>
</protein>
<feature type="domain" description="B box-type" evidence="5">
    <location>
        <begin position="67"/>
        <end position="109"/>
    </location>
</feature>